<dbReference type="InterPro" id="IPR011042">
    <property type="entry name" value="6-blade_b-propeller_TolB-like"/>
</dbReference>
<dbReference type="Proteomes" id="UP001141434">
    <property type="component" value="Unassembled WGS sequence"/>
</dbReference>
<dbReference type="SUPFAM" id="SSF63829">
    <property type="entry name" value="Calcium-dependent phosphotriesterase"/>
    <property type="match status" value="1"/>
</dbReference>
<dbReference type="PANTHER" id="PTHR47064:SF2">
    <property type="entry name" value="SMP-30_GLUCONOLACTONASE_LRE-LIKE REGION DOMAIN-CONTAINING PROTEIN-RELATED"/>
    <property type="match status" value="1"/>
</dbReference>
<gene>
    <name evidence="3" type="ORF">NUU61_004017</name>
</gene>
<name>A0A9W9FKI9_9EURO</name>
<organism evidence="3 4">
    <name type="scientific">Penicillium alfredii</name>
    <dbReference type="NCBI Taxonomy" id="1506179"/>
    <lineage>
        <taxon>Eukaryota</taxon>
        <taxon>Fungi</taxon>
        <taxon>Dikarya</taxon>
        <taxon>Ascomycota</taxon>
        <taxon>Pezizomycotina</taxon>
        <taxon>Eurotiomycetes</taxon>
        <taxon>Eurotiomycetidae</taxon>
        <taxon>Eurotiales</taxon>
        <taxon>Aspergillaceae</taxon>
        <taxon>Penicillium</taxon>
    </lineage>
</organism>
<dbReference type="PANTHER" id="PTHR47064">
    <property type="entry name" value="PUTATIVE (AFU_ORTHOLOGUE AFUA_1G08990)-RELATED"/>
    <property type="match status" value="1"/>
</dbReference>
<evidence type="ECO:0000259" key="2">
    <source>
        <dbReference type="Pfam" id="PF08450"/>
    </source>
</evidence>
<comment type="caution">
    <text evidence="3">The sequence shown here is derived from an EMBL/GenBank/DDBJ whole genome shotgun (WGS) entry which is preliminary data.</text>
</comment>
<dbReference type="GeneID" id="81393767"/>
<feature type="signal peptide" evidence="1">
    <location>
        <begin position="1"/>
        <end position="38"/>
    </location>
</feature>
<dbReference type="EMBL" id="JAPMSZ010000005">
    <property type="protein sequence ID" value="KAJ5101795.1"/>
    <property type="molecule type" value="Genomic_DNA"/>
</dbReference>
<evidence type="ECO:0000256" key="1">
    <source>
        <dbReference type="SAM" id="SignalP"/>
    </source>
</evidence>
<reference evidence="3" key="2">
    <citation type="journal article" date="2023" name="IMA Fungus">
        <title>Comparative genomic study of the Penicillium genus elucidates a diverse pangenome and 15 lateral gene transfer events.</title>
        <authorList>
            <person name="Petersen C."/>
            <person name="Sorensen T."/>
            <person name="Nielsen M.R."/>
            <person name="Sondergaard T.E."/>
            <person name="Sorensen J.L."/>
            <person name="Fitzpatrick D.A."/>
            <person name="Frisvad J.C."/>
            <person name="Nielsen K.L."/>
        </authorList>
    </citation>
    <scope>NUCLEOTIDE SEQUENCE</scope>
    <source>
        <strain evidence="3">IBT 34128</strain>
    </source>
</reference>
<protein>
    <recommendedName>
        <fullName evidence="2">SMP-30/Gluconolactonase/LRE-like region domain-containing protein</fullName>
    </recommendedName>
</protein>
<dbReference type="Pfam" id="PF08450">
    <property type="entry name" value="SGL"/>
    <property type="match status" value="1"/>
</dbReference>
<feature type="domain" description="SMP-30/Gluconolactonase/LRE-like region" evidence="2">
    <location>
        <begin position="210"/>
        <end position="396"/>
    </location>
</feature>
<keyword evidence="4" id="KW-1185">Reference proteome</keyword>
<feature type="non-terminal residue" evidence="3">
    <location>
        <position position="422"/>
    </location>
</feature>
<feature type="chain" id="PRO_5040878194" description="SMP-30/Gluconolactonase/LRE-like region domain-containing protein" evidence="1">
    <location>
        <begin position="39"/>
        <end position="422"/>
    </location>
</feature>
<accession>A0A9W9FKI9</accession>
<dbReference type="Gene3D" id="2.120.10.30">
    <property type="entry name" value="TolB, C-terminal domain"/>
    <property type="match status" value="1"/>
</dbReference>
<proteinExistence type="predicted"/>
<dbReference type="InterPro" id="IPR052988">
    <property type="entry name" value="Oryzine_lactonohydrolase"/>
</dbReference>
<reference evidence="3" key="1">
    <citation type="submission" date="2022-11" db="EMBL/GenBank/DDBJ databases">
        <authorList>
            <person name="Petersen C."/>
        </authorList>
    </citation>
    <scope>NUCLEOTIDE SEQUENCE</scope>
    <source>
        <strain evidence="3">IBT 34128</strain>
    </source>
</reference>
<dbReference type="RefSeq" id="XP_056512626.1">
    <property type="nucleotide sequence ID" value="XM_056654599.1"/>
</dbReference>
<dbReference type="OrthoDB" id="423498at2759"/>
<dbReference type="AlphaFoldDB" id="A0A9W9FKI9"/>
<keyword evidence="1" id="KW-0732">Signal</keyword>
<sequence length="422" mass="46282">SQDSLERERRPLFKMHATSVVLVALSFLEQLVVPLVEASSIPPQAQVIDQRSFNVLNATQPPSEFNAKSVFVPPGHTEKSLIKRPFHVYDQEFLKIIGKAPTLTRIAHSPKNPLYHEAVVWAKEKDEVFFVQNAGAKNASTGLNTSAIIQKISLADVATVSNRTNAVGLFNVSTVPSSPMVVNPNGATNYRGEIILTGEGQGDNKPPSLWLMNPQEPYNTTVLLNNYFGRQFNSLNDVAIHPKKKDIYFTDTIYGYVQDFRPAPGLQDQIYRFNPDTGAVTVAADGFEHPNGFTFSPEGDYAYVTDTGIDSGFFGVNFTRPASIYRFDVKEDGTLENRKTFAFVNSGAPDGIHCDSWGNVYAGCGDGVQVWNPSGKLIGKVYIGSTSANFNFAGKGRMVICAETDLYYVTLDAAGSYVDSEM</sequence>
<evidence type="ECO:0000313" key="4">
    <source>
        <dbReference type="Proteomes" id="UP001141434"/>
    </source>
</evidence>
<evidence type="ECO:0000313" key="3">
    <source>
        <dbReference type="EMBL" id="KAJ5101795.1"/>
    </source>
</evidence>
<dbReference type="InterPro" id="IPR013658">
    <property type="entry name" value="SGL"/>
</dbReference>